<gene>
    <name evidence="2" type="ORF">BRAPAZ1V2_A08P13260.2</name>
</gene>
<dbReference type="Gramene" id="A08p13260.2_BraZ1">
    <property type="protein sequence ID" value="A08p13260.2_BraZ1.CDS.1"/>
    <property type="gene ID" value="A08g13260.2_BraZ1"/>
</dbReference>
<feature type="non-terminal residue" evidence="2">
    <location>
        <position position="71"/>
    </location>
</feature>
<feature type="region of interest" description="Disordered" evidence="1">
    <location>
        <begin position="1"/>
        <end position="22"/>
    </location>
</feature>
<reference evidence="2 3" key="1">
    <citation type="submission" date="2021-07" db="EMBL/GenBank/DDBJ databases">
        <authorList>
            <consortium name="Genoscope - CEA"/>
            <person name="William W."/>
        </authorList>
    </citation>
    <scope>NUCLEOTIDE SEQUENCE [LARGE SCALE GENOMIC DNA]</scope>
</reference>
<organism evidence="2 3">
    <name type="scientific">Brassica campestris</name>
    <name type="common">Field mustard</name>
    <dbReference type="NCBI Taxonomy" id="3711"/>
    <lineage>
        <taxon>Eukaryota</taxon>
        <taxon>Viridiplantae</taxon>
        <taxon>Streptophyta</taxon>
        <taxon>Embryophyta</taxon>
        <taxon>Tracheophyta</taxon>
        <taxon>Spermatophyta</taxon>
        <taxon>Magnoliopsida</taxon>
        <taxon>eudicotyledons</taxon>
        <taxon>Gunneridae</taxon>
        <taxon>Pentapetalae</taxon>
        <taxon>rosids</taxon>
        <taxon>malvids</taxon>
        <taxon>Brassicales</taxon>
        <taxon>Brassicaceae</taxon>
        <taxon>Brassiceae</taxon>
        <taxon>Brassica</taxon>
    </lineage>
</organism>
<evidence type="ECO:0000313" key="3">
    <source>
        <dbReference type="Proteomes" id="UP000694005"/>
    </source>
</evidence>
<dbReference type="AlphaFoldDB" id="A0A8D9HDT4"/>
<proteinExistence type="predicted"/>
<accession>A0A8D9HDT4</accession>
<name>A0A8D9HDT4_BRACM</name>
<evidence type="ECO:0000256" key="1">
    <source>
        <dbReference type="SAM" id="MobiDB-lite"/>
    </source>
</evidence>
<evidence type="ECO:0000313" key="2">
    <source>
        <dbReference type="EMBL" id="CAG7897660.1"/>
    </source>
</evidence>
<dbReference type="Proteomes" id="UP000694005">
    <property type="component" value="Chromosome A08"/>
</dbReference>
<protein>
    <submittedName>
        <fullName evidence="2">Uncharacterized protein</fullName>
    </submittedName>
</protein>
<sequence>MKKKQSKSGPSVPETNRGRDRVSFMISSSIGMMKQLQCRRSKSCNSESKRFAIGDQTMQFRSQKLHCGTLR</sequence>
<dbReference type="EMBL" id="LS974624">
    <property type="protein sequence ID" value="CAG7897660.1"/>
    <property type="molecule type" value="Genomic_DNA"/>
</dbReference>